<dbReference type="InterPro" id="IPR007831">
    <property type="entry name" value="T2SS_GspE_N"/>
</dbReference>
<evidence type="ECO:0000256" key="3">
    <source>
        <dbReference type="ARBA" id="ARBA00022679"/>
    </source>
</evidence>
<dbReference type="PANTHER" id="PTHR43867">
    <property type="entry name" value="CELLULOSE SYNTHASE CATALYTIC SUBUNIT A [UDP-FORMING]"/>
    <property type="match status" value="1"/>
</dbReference>
<proteinExistence type="predicted"/>
<feature type="transmembrane region" description="Helical" evidence="8">
    <location>
        <begin position="187"/>
        <end position="204"/>
    </location>
</feature>
<dbReference type="InterPro" id="IPR050321">
    <property type="entry name" value="Glycosyltr_2/OpgH_subfam"/>
</dbReference>
<feature type="domain" description="Glycosyltransferase 2-like" evidence="10">
    <location>
        <begin position="345"/>
        <end position="539"/>
    </location>
</feature>
<feature type="compositionally biased region" description="Basic and acidic residues" evidence="7">
    <location>
        <begin position="1"/>
        <end position="14"/>
    </location>
</feature>
<evidence type="ECO:0000256" key="1">
    <source>
        <dbReference type="ARBA" id="ARBA00004141"/>
    </source>
</evidence>
<evidence type="ECO:0000256" key="5">
    <source>
        <dbReference type="ARBA" id="ARBA00022989"/>
    </source>
</evidence>
<dbReference type="PANTHER" id="PTHR43867:SF2">
    <property type="entry name" value="CELLULOSE SYNTHASE CATALYTIC SUBUNIT A [UDP-FORMING]"/>
    <property type="match status" value="1"/>
</dbReference>
<dbReference type="EMBL" id="BAABDF010000001">
    <property type="protein sequence ID" value="GAA3854830.1"/>
    <property type="molecule type" value="Genomic_DNA"/>
</dbReference>
<feature type="transmembrane region" description="Helical" evidence="8">
    <location>
        <begin position="506"/>
        <end position="533"/>
    </location>
</feature>
<keyword evidence="12" id="KW-1185">Reference proteome</keyword>
<dbReference type="InterPro" id="IPR037257">
    <property type="entry name" value="T2SS_E_N_sf"/>
</dbReference>
<sequence length="776" mass="86370">MSFERNRIFSESKLHTQPPGRQTRRKPVGQILVERGELRPEDLIRATAMRQREDARIGDIFLAHDMVTESALYQALADQYAASVADLTRFPPDVRLIDRLGAGEALRLGLLPWRQTGGAVVIASCRPEQFELHRARLSRLFGPVRMAIVPETALHAALLSKRHRHLAQSGETRVAAHESCRAMDVRALSRNMSFVGIFFLGLLLNMPDIALIILGVWAVITLVATTALKAAAIVAQTRYESHRRRTFASRRKTTSLLPTVSIMVPLFKEREIAGRLVDRLSRLSYPRELLDILLVVEEDDTVTQAALSQTNLPRWIRQIVVPRGTVKTKPRALNIALDFCRGSIIGIYDAEDAPDPDQIHKVAAHFAAAPPEVACVQGTLDFYNTGTNWLSRCFTVEYAAWFRVILRGYQRLGLVVPLGGTTLFMRRSAIEELGGWDAHNVTEDADLGLRLARHGYRTELIDTVTYEEANCRFWPWVKQRSRWIKGYAMTWAVHHRKPRKLLRDLGWWRFIGVNILFLGSLSQIVLAPLLWSFWAFPLGLPHPLRGVLPGEALTALGILFILSEITALTAGFLSTRGANKPGLWAWVPTLHLYYPIATLAGAKALFEMVTKPFYWDKTVHGVHDTEAADPSRALLTAAGPNTRATPEGTDLAYPTHAQKPLLPRQGLAEAAAQFDHAPTNVHARRLTFGLALPPHRRQMNERVTDIGGRLAPLHIRKRQRGASLANFLGVRLEAGDKGGGDMRGQRITGSGFVAGFNGAHDPVVFANRGNTPTFDG</sequence>
<keyword evidence="3" id="KW-0808">Transferase</keyword>
<evidence type="ECO:0000256" key="4">
    <source>
        <dbReference type="ARBA" id="ARBA00022692"/>
    </source>
</evidence>
<evidence type="ECO:0000313" key="11">
    <source>
        <dbReference type="EMBL" id="GAA3854830.1"/>
    </source>
</evidence>
<name>A0ABP7JTY2_9RHOB</name>
<feature type="domain" description="Type II secretion system protein GspE N-terminal" evidence="9">
    <location>
        <begin position="84"/>
        <end position="158"/>
    </location>
</feature>
<evidence type="ECO:0000256" key="2">
    <source>
        <dbReference type="ARBA" id="ARBA00022676"/>
    </source>
</evidence>
<comment type="subcellular location">
    <subcellularLocation>
        <location evidence="1">Membrane</location>
        <topology evidence="1">Multi-pass membrane protein</topology>
    </subcellularLocation>
</comment>
<dbReference type="SUPFAM" id="SSF53448">
    <property type="entry name" value="Nucleotide-diphospho-sugar transferases"/>
    <property type="match status" value="1"/>
</dbReference>
<protein>
    <submittedName>
        <fullName evidence="11">Glycosyltransferase</fullName>
    </submittedName>
</protein>
<keyword evidence="5 8" id="KW-1133">Transmembrane helix</keyword>
<keyword evidence="2" id="KW-0328">Glycosyltransferase</keyword>
<feature type="transmembrane region" description="Helical" evidence="8">
    <location>
        <begin position="210"/>
        <end position="235"/>
    </location>
</feature>
<accession>A0ABP7JTY2</accession>
<organism evidence="11 12">
    <name type="scientific">Celeribacter arenosi</name>
    <dbReference type="NCBI Taxonomy" id="792649"/>
    <lineage>
        <taxon>Bacteria</taxon>
        <taxon>Pseudomonadati</taxon>
        <taxon>Pseudomonadota</taxon>
        <taxon>Alphaproteobacteria</taxon>
        <taxon>Rhodobacterales</taxon>
        <taxon>Roseobacteraceae</taxon>
        <taxon>Celeribacter</taxon>
    </lineage>
</organism>
<evidence type="ECO:0000256" key="8">
    <source>
        <dbReference type="SAM" id="Phobius"/>
    </source>
</evidence>
<feature type="transmembrane region" description="Helical" evidence="8">
    <location>
        <begin position="553"/>
        <end position="573"/>
    </location>
</feature>
<dbReference type="Gene3D" id="3.90.550.10">
    <property type="entry name" value="Spore Coat Polysaccharide Biosynthesis Protein SpsA, Chain A"/>
    <property type="match status" value="1"/>
</dbReference>
<evidence type="ECO:0000256" key="6">
    <source>
        <dbReference type="ARBA" id="ARBA00023136"/>
    </source>
</evidence>
<evidence type="ECO:0000259" key="10">
    <source>
        <dbReference type="Pfam" id="PF13632"/>
    </source>
</evidence>
<keyword evidence="4 8" id="KW-0812">Transmembrane</keyword>
<dbReference type="SUPFAM" id="SSF160246">
    <property type="entry name" value="EspE N-terminal domain-like"/>
    <property type="match status" value="1"/>
</dbReference>
<evidence type="ECO:0000256" key="7">
    <source>
        <dbReference type="SAM" id="MobiDB-lite"/>
    </source>
</evidence>
<dbReference type="Proteomes" id="UP001399917">
    <property type="component" value="Unassembled WGS sequence"/>
</dbReference>
<dbReference type="InterPro" id="IPR001173">
    <property type="entry name" value="Glyco_trans_2-like"/>
</dbReference>
<evidence type="ECO:0000259" key="9">
    <source>
        <dbReference type="Pfam" id="PF05157"/>
    </source>
</evidence>
<keyword evidence="6 8" id="KW-0472">Membrane</keyword>
<comment type="caution">
    <text evidence="11">The sequence shown here is derived from an EMBL/GenBank/DDBJ whole genome shotgun (WGS) entry which is preliminary data.</text>
</comment>
<feature type="region of interest" description="Disordered" evidence="7">
    <location>
        <begin position="1"/>
        <end position="27"/>
    </location>
</feature>
<reference evidence="12" key="1">
    <citation type="journal article" date="2019" name="Int. J. Syst. Evol. Microbiol.">
        <title>The Global Catalogue of Microorganisms (GCM) 10K type strain sequencing project: providing services to taxonomists for standard genome sequencing and annotation.</title>
        <authorList>
            <consortium name="The Broad Institute Genomics Platform"/>
            <consortium name="The Broad Institute Genome Sequencing Center for Infectious Disease"/>
            <person name="Wu L."/>
            <person name="Ma J."/>
        </authorList>
    </citation>
    <scope>NUCLEOTIDE SEQUENCE [LARGE SCALE GENOMIC DNA]</scope>
    <source>
        <strain evidence="12">JCM 17190</strain>
    </source>
</reference>
<evidence type="ECO:0000313" key="12">
    <source>
        <dbReference type="Proteomes" id="UP001399917"/>
    </source>
</evidence>
<dbReference type="Pfam" id="PF05157">
    <property type="entry name" value="MshEN"/>
    <property type="match status" value="1"/>
</dbReference>
<gene>
    <name evidence="11" type="ORF">GCM10022404_02650</name>
</gene>
<dbReference type="InterPro" id="IPR029044">
    <property type="entry name" value="Nucleotide-diphossugar_trans"/>
</dbReference>
<dbReference type="Pfam" id="PF13632">
    <property type="entry name" value="Glyco_trans_2_3"/>
    <property type="match status" value="1"/>
</dbReference>